<reference evidence="1" key="1">
    <citation type="journal article" date="2019" name="bioRxiv">
        <title>The Genome of the Zebra Mussel, Dreissena polymorpha: A Resource for Invasive Species Research.</title>
        <authorList>
            <person name="McCartney M.A."/>
            <person name="Auch B."/>
            <person name="Kono T."/>
            <person name="Mallez S."/>
            <person name="Zhang Y."/>
            <person name="Obille A."/>
            <person name="Becker A."/>
            <person name="Abrahante J.E."/>
            <person name="Garbe J."/>
            <person name="Badalamenti J.P."/>
            <person name="Herman A."/>
            <person name="Mangelson H."/>
            <person name="Liachko I."/>
            <person name="Sullivan S."/>
            <person name="Sone E.D."/>
            <person name="Koren S."/>
            <person name="Silverstein K.A.T."/>
            <person name="Beckman K.B."/>
            <person name="Gohl D.M."/>
        </authorList>
    </citation>
    <scope>NUCLEOTIDE SEQUENCE</scope>
    <source>
        <strain evidence="1">Duluth1</strain>
        <tissue evidence="1">Whole animal</tissue>
    </source>
</reference>
<comment type="caution">
    <text evidence="1">The sequence shown here is derived from an EMBL/GenBank/DDBJ whole genome shotgun (WGS) entry which is preliminary data.</text>
</comment>
<organism evidence="1 2">
    <name type="scientific">Dreissena polymorpha</name>
    <name type="common">Zebra mussel</name>
    <name type="synonym">Mytilus polymorpha</name>
    <dbReference type="NCBI Taxonomy" id="45954"/>
    <lineage>
        <taxon>Eukaryota</taxon>
        <taxon>Metazoa</taxon>
        <taxon>Spiralia</taxon>
        <taxon>Lophotrochozoa</taxon>
        <taxon>Mollusca</taxon>
        <taxon>Bivalvia</taxon>
        <taxon>Autobranchia</taxon>
        <taxon>Heteroconchia</taxon>
        <taxon>Euheterodonta</taxon>
        <taxon>Imparidentia</taxon>
        <taxon>Neoheterodontei</taxon>
        <taxon>Myida</taxon>
        <taxon>Dreissenoidea</taxon>
        <taxon>Dreissenidae</taxon>
        <taxon>Dreissena</taxon>
    </lineage>
</organism>
<keyword evidence="2" id="KW-1185">Reference proteome</keyword>
<sequence>MASSFVLTKQDEDVLNQIEMYATHKAALEPTKTILGVFDEIVEETVRKTQNGKNKIQQALMDSCNTRNTFSVWSFLIKDVTKETLNVLATKLKRF</sequence>
<gene>
    <name evidence="1" type="ORF">DPMN_047596</name>
</gene>
<evidence type="ECO:0000313" key="2">
    <source>
        <dbReference type="Proteomes" id="UP000828390"/>
    </source>
</evidence>
<dbReference type="AlphaFoldDB" id="A0A9D4D940"/>
<dbReference type="EMBL" id="JAIWYP010000011">
    <property type="protein sequence ID" value="KAH3740880.1"/>
    <property type="molecule type" value="Genomic_DNA"/>
</dbReference>
<evidence type="ECO:0000313" key="1">
    <source>
        <dbReference type="EMBL" id="KAH3740880.1"/>
    </source>
</evidence>
<reference evidence="1" key="2">
    <citation type="submission" date="2020-11" db="EMBL/GenBank/DDBJ databases">
        <authorList>
            <person name="McCartney M.A."/>
            <person name="Auch B."/>
            <person name="Kono T."/>
            <person name="Mallez S."/>
            <person name="Becker A."/>
            <person name="Gohl D.M."/>
            <person name="Silverstein K.A.T."/>
            <person name="Koren S."/>
            <person name="Bechman K.B."/>
            <person name="Herman A."/>
            <person name="Abrahante J.E."/>
            <person name="Garbe J."/>
        </authorList>
    </citation>
    <scope>NUCLEOTIDE SEQUENCE</scope>
    <source>
        <strain evidence="1">Duluth1</strain>
        <tissue evidence="1">Whole animal</tissue>
    </source>
</reference>
<accession>A0A9D4D940</accession>
<name>A0A9D4D940_DREPO</name>
<proteinExistence type="predicted"/>
<protein>
    <submittedName>
        <fullName evidence="1">Uncharacterized protein</fullName>
    </submittedName>
</protein>
<dbReference type="Proteomes" id="UP000828390">
    <property type="component" value="Unassembled WGS sequence"/>
</dbReference>